<evidence type="ECO:0000256" key="1">
    <source>
        <dbReference type="SAM" id="SignalP"/>
    </source>
</evidence>
<keyword evidence="4" id="KW-1185">Reference proteome</keyword>
<organism evidence="3 4">
    <name type="scientific">Ridgeia piscesae</name>
    <name type="common">Tubeworm</name>
    <dbReference type="NCBI Taxonomy" id="27915"/>
    <lineage>
        <taxon>Eukaryota</taxon>
        <taxon>Metazoa</taxon>
        <taxon>Spiralia</taxon>
        <taxon>Lophotrochozoa</taxon>
        <taxon>Annelida</taxon>
        <taxon>Polychaeta</taxon>
        <taxon>Sedentaria</taxon>
        <taxon>Canalipalpata</taxon>
        <taxon>Sabellida</taxon>
        <taxon>Siboglinidae</taxon>
        <taxon>Ridgeia</taxon>
    </lineage>
</organism>
<proteinExistence type="predicted"/>
<gene>
    <name evidence="3" type="ORF">NP493_639g02014</name>
</gene>
<keyword evidence="1" id="KW-0732">Signal</keyword>
<protein>
    <recommendedName>
        <fullName evidence="2">DUF3456 domain-containing protein</fullName>
    </recommendedName>
</protein>
<dbReference type="InterPro" id="IPR052682">
    <property type="entry name" value="MZB1"/>
</dbReference>
<dbReference type="GO" id="GO:0034663">
    <property type="term" value="C:endoplasmic reticulum chaperone complex"/>
    <property type="evidence" value="ECO:0007669"/>
    <property type="project" value="TreeGrafter"/>
</dbReference>
<accession>A0AAD9KTW6</accession>
<reference evidence="3" key="1">
    <citation type="journal article" date="2023" name="Mol. Biol. Evol.">
        <title>Third-Generation Sequencing Reveals the Adaptive Role of the Epigenome in Three Deep-Sea Polychaetes.</title>
        <authorList>
            <person name="Perez M."/>
            <person name="Aroh O."/>
            <person name="Sun Y."/>
            <person name="Lan Y."/>
            <person name="Juniper S.K."/>
            <person name="Young C.R."/>
            <person name="Angers B."/>
            <person name="Qian P.Y."/>
        </authorList>
    </citation>
    <scope>NUCLEOTIDE SEQUENCE</scope>
    <source>
        <strain evidence="3">R07B-5</strain>
    </source>
</reference>
<evidence type="ECO:0000313" key="3">
    <source>
        <dbReference type="EMBL" id="KAK2176805.1"/>
    </source>
</evidence>
<dbReference type="PANTHER" id="PTHR15881">
    <property type="entry name" value="MARGINAL ZONE B- AND B1-CELL-SPECIFIC PROTEIN"/>
    <property type="match status" value="1"/>
</dbReference>
<feature type="domain" description="DUF3456" evidence="2">
    <location>
        <begin position="72"/>
        <end position="172"/>
    </location>
</feature>
<feature type="chain" id="PRO_5042209883" description="DUF3456 domain-containing protein" evidence="1">
    <location>
        <begin position="19"/>
        <end position="188"/>
    </location>
</feature>
<comment type="caution">
    <text evidence="3">The sequence shown here is derived from an EMBL/GenBank/DDBJ whole genome shotgun (WGS) entry which is preliminary data.</text>
</comment>
<dbReference type="Proteomes" id="UP001209878">
    <property type="component" value="Unassembled WGS sequence"/>
</dbReference>
<evidence type="ECO:0000259" key="2">
    <source>
        <dbReference type="Pfam" id="PF11938"/>
    </source>
</evidence>
<dbReference type="GO" id="GO:0005576">
    <property type="term" value="C:extracellular region"/>
    <property type="evidence" value="ECO:0007669"/>
    <property type="project" value="TreeGrafter"/>
</dbReference>
<dbReference type="InterPro" id="IPR021852">
    <property type="entry name" value="DUF3456"/>
</dbReference>
<dbReference type="PANTHER" id="PTHR15881:SF2">
    <property type="entry name" value="MARGINAL ZONE B- AND B1-CELL-SPECIFIC PROTEIN"/>
    <property type="match status" value="1"/>
</dbReference>
<name>A0AAD9KTW6_RIDPI</name>
<feature type="signal peptide" evidence="1">
    <location>
        <begin position="1"/>
        <end position="18"/>
    </location>
</feature>
<sequence>MNLMICALQLFLVCIVYAQDEHATPRGTPMKFKTPQLSDEEMHSNFMPELMECDACKAIAKKMWNTFDKFNSVHKKYKYNLPESEILDLEEKICESESFENFGLKLVDDKKRLTGPGTDVEHKAGVMQGGGKWPNRMSSMCDNYIEKIGDTEIYDEYKNNKKSRKAFIQYLCFGSGVLGKCTRVKDEL</sequence>
<dbReference type="Pfam" id="PF11938">
    <property type="entry name" value="DUF3456"/>
    <property type="match status" value="1"/>
</dbReference>
<dbReference type="EMBL" id="JAODUO010000639">
    <property type="protein sequence ID" value="KAK2176805.1"/>
    <property type="molecule type" value="Genomic_DNA"/>
</dbReference>
<dbReference type="AlphaFoldDB" id="A0AAD9KTW6"/>
<evidence type="ECO:0000313" key="4">
    <source>
        <dbReference type="Proteomes" id="UP001209878"/>
    </source>
</evidence>